<gene>
    <name evidence="1" type="ORF">CAMRE0001_0755</name>
</gene>
<proteinExistence type="predicted"/>
<protein>
    <submittedName>
        <fullName evidence="1">Uncharacterized protein</fullName>
    </submittedName>
</protein>
<sequence>MWRPVSQASLTELVKFSSADCLCLVTLATAKQKSGLR</sequence>
<dbReference type="STRING" id="553218.CAMRE0001_0755"/>
<name>B9CZR3_CAMRE</name>
<evidence type="ECO:0000313" key="1">
    <source>
        <dbReference type="EMBL" id="EEF14775.1"/>
    </source>
</evidence>
<dbReference type="AlphaFoldDB" id="B9CZR3"/>
<accession>B9CZR3</accession>
<dbReference type="EMBL" id="ACFU01000004">
    <property type="protein sequence ID" value="EEF14775.1"/>
    <property type="molecule type" value="Genomic_DNA"/>
</dbReference>
<reference evidence="1 2" key="1">
    <citation type="submission" date="2008-08" db="EMBL/GenBank/DDBJ databases">
        <authorList>
            <person name="Madupu R."/>
            <person name="Durkin A.S."/>
            <person name="Torralba M."/>
            <person name="Methe B."/>
            <person name="Sutton G.G."/>
            <person name="Strausberg R.L."/>
            <person name="Nelson K.E."/>
        </authorList>
    </citation>
    <scope>NUCLEOTIDE SEQUENCE [LARGE SCALE GENOMIC DNA]</scope>
    <source>
        <strain evidence="1 2">RM3267</strain>
    </source>
</reference>
<evidence type="ECO:0000313" key="2">
    <source>
        <dbReference type="Proteomes" id="UP000003082"/>
    </source>
</evidence>
<keyword evidence="2" id="KW-1185">Reference proteome</keyword>
<comment type="caution">
    <text evidence="1">The sequence shown here is derived from an EMBL/GenBank/DDBJ whole genome shotgun (WGS) entry which is preliminary data.</text>
</comment>
<organism evidence="1 2">
    <name type="scientific">Campylobacter rectus RM3267</name>
    <dbReference type="NCBI Taxonomy" id="553218"/>
    <lineage>
        <taxon>Bacteria</taxon>
        <taxon>Pseudomonadati</taxon>
        <taxon>Campylobacterota</taxon>
        <taxon>Epsilonproteobacteria</taxon>
        <taxon>Campylobacterales</taxon>
        <taxon>Campylobacteraceae</taxon>
        <taxon>Campylobacter</taxon>
    </lineage>
</organism>
<dbReference type="Proteomes" id="UP000003082">
    <property type="component" value="Unassembled WGS sequence"/>
</dbReference>